<name>A0A242KZ32_ENTMU</name>
<feature type="domain" description="N-acetyltransferase" evidence="1">
    <location>
        <begin position="160"/>
        <end position="311"/>
    </location>
</feature>
<dbReference type="PANTHER" id="PTHR39203">
    <property type="entry name" value="CYTOPLASMIC PROTEIN-RELATED"/>
    <property type="match status" value="1"/>
</dbReference>
<dbReference type="PANTHER" id="PTHR39203:SF1">
    <property type="entry name" value="CYTOPLASMIC PROTEIN"/>
    <property type="match status" value="1"/>
</dbReference>
<comment type="caution">
    <text evidence="2">The sequence shown here is derived from an EMBL/GenBank/DDBJ whole genome shotgun (WGS) entry which is preliminary data.</text>
</comment>
<dbReference type="Pfam" id="PF04266">
    <property type="entry name" value="ASCH"/>
    <property type="match status" value="1"/>
</dbReference>
<dbReference type="SMART" id="SM01022">
    <property type="entry name" value="ASCH"/>
    <property type="match status" value="1"/>
</dbReference>
<dbReference type="InterPro" id="IPR016181">
    <property type="entry name" value="Acyl_CoA_acyltransferase"/>
</dbReference>
<dbReference type="InterPro" id="IPR009326">
    <property type="entry name" value="DUF984"/>
</dbReference>
<dbReference type="Pfam" id="PF00583">
    <property type="entry name" value="Acetyltransf_1"/>
    <property type="match status" value="1"/>
</dbReference>
<dbReference type="CDD" id="cd04301">
    <property type="entry name" value="NAT_SF"/>
    <property type="match status" value="1"/>
</dbReference>
<dbReference type="Gene3D" id="3.40.630.30">
    <property type="match status" value="1"/>
</dbReference>
<dbReference type="GO" id="GO:0016747">
    <property type="term" value="F:acyltransferase activity, transferring groups other than amino-acyl groups"/>
    <property type="evidence" value="ECO:0007669"/>
    <property type="project" value="InterPro"/>
</dbReference>
<dbReference type="PROSITE" id="PS51186">
    <property type="entry name" value="GNAT"/>
    <property type="match status" value="1"/>
</dbReference>
<protein>
    <recommendedName>
        <fullName evidence="1">N-acetyltransferase domain-containing protein</fullName>
    </recommendedName>
</protein>
<evidence type="ECO:0000313" key="3">
    <source>
        <dbReference type="Proteomes" id="UP000195024"/>
    </source>
</evidence>
<gene>
    <name evidence="2" type="ORF">A5802_000854</name>
</gene>
<evidence type="ECO:0000313" key="2">
    <source>
        <dbReference type="EMBL" id="OTP27119.1"/>
    </source>
</evidence>
<dbReference type="EMBL" id="NGMS01000001">
    <property type="protein sequence ID" value="OTP27119.1"/>
    <property type="molecule type" value="Genomic_DNA"/>
</dbReference>
<dbReference type="InterPro" id="IPR015947">
    <property type="entry name" value="PUA-like_sf"/>
</dbReference>
<proteinExistence type="predicted"/>
<dbReference type="AlphaFoldDB" id="A0A242KZ32"/>
<dbReference type="CDD" id="cd06553">
    <property type="entry name" value="ASCH_Ef3133_like"/>
    <property type="match status" value="1"/>
</dbReference>
<dbReference type="SUPFAM" id="SSF55729">
    <property type="entry name" value="Acyl-CoA N-acyltransferases (Nat)"/>
    <property type="match status" value="1"/>
</dbReference>
<dbReference type="Gene3D" id="3.10.400.10">
    <property type="entry name" value="Sulfate adenylyltransferase"/>
    <property type="match status" value="1"/>
</dbReference>
<dbReference type="SUPFAM" id="SSF88697">
    <property type="entry name" value="PUA domain-like"/>
    <property type="match status" value="1"/>
</dbReference>
<accession>A0A242KZ32</accession>
<sequence>MNLEAQKYWESFCLKNGVSQASLYEIFAFGNTKEHADELADLVLEGKKTGTSSGYELYQMDNEPLPKVGDYSVVVNSSKVPIGIIQTVEVVILPWKEITEELAATEGEGDLSLMYWQKGHYNYFKPYYEEHGLLLNEETKIVFERFQLVDRYLPKLRKPMRIDLVEEAIEKKKIVQEILNDLPEWFGLPDSTQEYVEECQKYPLWVLQETSEPIGFISLKETSKATGEIYCMGIKKAYHHRGLGKRLLGELESYAREHYLFLQVKTVAEGHYAIYDQTIHFYRRMGFVELEVFPTLWDEWNPCLVMIKSLN</sequence>
<dbReference type="Proteomes" id="UP000195024">
    <property type="component" value="Unassembled WGS sequence"/>
</dbReference>
<reference evidence="2 3" key="1">
    <citation type="submission" date="2017-05" db="EMBL/GenBank/DDBJ databases">
        <title>The Genome Sequence of Enterococcus mundtii 6B1_DIV0119.</title>
        <authorList>
            <consortium name="The Broad Institute Genomics Platform"/>
            <consortium name="The Broad Institute Genomic Center for Infectious Diseases"/>
            <person name="Earl A."/>
            <person name="Manson A."/>
            <person name="Schwartman J."/>
            <person name="Gilmore M."/>
            <person name="Abouelleil A."/>
            <person name="Cao P."/>
            <person name="Chapman S."/>
            <person name="Cusick C."/>
            <person name="Shea T."/>
            <person name="Young S."/>
            <person name="Neafsey D."/>
            <person name="Nusbaum C."/>
            <person name="Birren B."/>
        </authorList>
    </citation>
    <scope>NUCLEOTIDE SEQUENCE [LARGE SCALE GENOMIC DNA]</scope>
    <source>
        <strain evidence="2 3">6B1_DIV0119</strain>
    </source>
</reference>
<dbReference type="InterPro" id="IPR000182">
    <property type="entry name" value="GNAT_dom"/>
</dbReference>
<dbReference type="InterPro" id="IPR007374">
    <property type="entry name" value="ASCH_domain"/>
</dbReference>
<evidence type="ECO:0000259" key="1">
    <source>
        <dbReference type="PROSITE" id="PS51186"/>
    </source>
</evidence>
<organism evidence="2 3">
    <name type="scientific">Enterococcus mundtii</name>
    <dbReference type="NCBI Taxonomy" id="53346"/>
    <lineage>
        <taxon>Bacteria</taxon>
        <taxon>Bacillati</taxon>
        <taxon>Bacillota</taxon>
        <taxon>Bacilli</taxon>
        <taxon>Lactobacillales</taxon>
        <taxon>Enterococcaceae</taxon>
        <taxon>Enterococcus</taxon>
    </lineage>
</organism>